<dbReference type="OMA" id="MMRTISS"/>
<evidence type="ECO:0000256" key="11">
    <source>
        <dbReference type="ARBA" id="ARBA00023136"/>
    </source>
</evidence>
<evidence type="ECO:0000256" key="10">
    <source>
        <dbReference type="ARBA" id="ARBA00023033"/>
    </source>
</evidence>
<dbReference type="EMBL" id="AWWV01009216">
    <property type="protein sequence ID" value="OMO87454.1"/>
    <property type="molecule type" value="Genomic_DNA"/>
</dbReference>
<gene>
    <name evidence="12" type="ORF">CCACVL1_09027</name>
</gene>
<dbReference type="PANTHER" id="PTHR47955">
    <property type="entry name" value="CYTOCHROME P450 FAMILY 71 PROTEIN"/>
    <property type="match status" value="1"/>
</dbReference>
<evidence type="ECO:0000313" key="12">
    <source>
        <dbReference type="EMBL" id="OMO87454.1"/>
    </source>
</evidence>
<dbReference type="InterPro" id="IPR036396">
    <property type="entry name" value="Cyt_P450_sf"/>
</dbReference>
<evidence type="ECO:0000256" key="7">
    <source>
        <dbReference type="ARBA" id="ARBA00022989"/>
    </source>
</evidence>
<sequence>MICRIGFGKRYEEQGTERSRFHSLLTETQALLATVCVSDYFPNSKLGHWFDKLSGFLSRLEKNFQEFDKFYQELIDEHLDPNRAKPEQEDIIDVLLQLWKDRDFKVDLTLDHIKGVLMISAKAPPSATVSLIIGVPKAPKTSNNIPWESKSFVVFFKNSFDSSIG</sequence>
<evidence type="ECO:0000256" key="8">
    <source>
        <dbReference type="ARBA" id="ARBA00023002"/>
    </source>
</evidence>
<name>A0A1R3IY20_COCAP</name>
<evidence type="ECO:0000256" key="2">
    <source>
        <dbReference type="ARBA" id="ARBA00004167"/>
    </source>
</evidence>
<keyword evidence="4" id="KW-0349">Heme</keyword>
<comment type="similarity">
    <text evidence="3">Belongs to the cytochrome P450 family.</text>
</comment>
<evidence type="ECO:0000256" key="3">
    <source>
        <dbReference type="ARBA" id="ARBA00010617"/>
    </source>
</evidence>
<keyword evidence="5" id="KW-0812">Transmembrane</keyword>
<keyword evidence="11" id="KW-0472">Membrane</keyword>
<comment type="cofactor">
    <cofactor evidence="1">
        <name>heme</name>
        <dbReference type="ChEBI" id="CHEBI:30413"/>
    </cofactor>
</comment>
<evidence type="ECO:0000256" key="1">
    <source>
        <dbReference type="ARBA" id="ARBA00001971"/>
    </source>
</evidence>
<reference evidence="12 13" key="1">
    <citation type="submission" date="2013-09" db="EMBL/GenBank/DDBJ databases">
        <title>Corchorus capsularis genome sequencing.</title>
        <authorList>
            <person name="Alam M."/>
            <person name="Haque M.S."/>
            <person name="Islam M.S."/>
            <person name="Emdad E.M."/>
            <person name="Islam M.M."/>
            <person name="Ahmed B."/>
            <person name="Halim A."/>
            <person name="Hossen Q.M.M."/>
            <person name="Hossain M.Z."/>
            <person name="Ahmed R."/>
            <person name="Khan M.M."/>
            <person name="Islam R."/>
            <person name="Rashid M.M."/>
            <person name="Khan S.A."/>
            <person name="Rahman M.S."/>
            <person name="Alam M."/>
        </authorList>
    </citation>
    <scope>NUCLEOTIDE SEQUENCE [LARGE SCALE GENOMIC DNA]</scope>
    <source>
        <strain evidence="13">cv. CVL-1</strain>
        <tissue evidence="12">Whole seedling</tissue>
    </source>
</reference>
<dbReference type="GO" id="GO:0020037">
    <property type="term" value="F:heme binding"/>
    <property type="evidence" value="ECO:0007669"/>
    <property type="project" value="InterPro"/>
</dbReference>
<dbReference type="GO" id="GO:0004497">
    <property type="term" value="F:monooxygenase activity"/>
    <property type="evidence" value="ECO:0007669"/>
    <property type="project" value="UniProtKB-KW"/>
</dbReference>
<dbReference type="OrthoDB" id="1470350at2759"/>
<proteinExistence type="inferred from homology"/>
<keyword evidence="9" id="KW-0408">Iron</keyword>
<dbReference type="PANTHER" id="PTHR47955:SF22">
    <property type="entry name" value="CYTOCHROME P450 83B1-LIKE"/>
    <property type="match status" value="1"/>
</dbReference>
<dbReference type="Proteomes" id="UP000188268">
    <property type="component" value="Unassembled WGS sequence"/>
</dbReference>
<evidence type="ECO:0000313" key="13">
    <source>
        <dbReference type="Proteomes" id="UP000188268"/>
    </source>
</evidence>
<comment type="subcellular location">
    <subcellularLocation>
        <location evidence="2">Membrane</location>
        <topology evidence="2">Single-pass membrane protein</topology>
    </subcellularLocation>
</comment>
<keyword evidence="6" id="KW-0479">Metal-binding</keyword>
<keyword evidence="7" id="KW-1133">Transmembrane helix</keyword>
<keyword evidence="13" id="KW-1185">Reference proteome</keyword>
<evidence type="ECO:0000256" key="4">
    <source>
        <dbReference type="ARBA" id="ARBA00022617"/>
    </source>
</evidence>
<evidence type="ECO:0000256" key="5">
    <source>
        <dbReference type="ARBA" id="ARBA00022692"/>
    </source>
</evidence>
<accession>A0A1R3IY20</accession>
<dbReference type="SUPFAM" id="SSF48264">
    <property type="entry name" value="Cytochrome P450"/>
    <property type="match status" value="1"/>
</dbReference>
<evidence type="ECO:0000256" key="9">
    <source>
        <dbReference type="ARBA" id="ARBA00023004"/>
    </source>
</evidence>
<protein>
    <submittedName>
        <fullName evidence="12">Cytochrome P450</fullName>
    </submittedName>
</protein>
<organism evidence="12 13">
    <name type="scientific">Corchorus capsularis</name>
    <name type="common">Jute</name>
    <dbReference type="NCBI Taxonomy" id="210143"/>
    <lineage>
        <taxon>Eukaryota</taxon>
        <taxon>Viridiplantae</taxon>
        <taxon>Streptophyta</taxon>
        <taxon>Embryophyta</taxon>
        <taxon>Tracheophyta</taxon>
        <taxon>Spermatophyta</taxon>
        <taxon>Magnoliopsida</taxon>
        <taxon>eudicotyledons</taxon>
        <taxon>Gunneridae</taxon>
        <taxon>Pentapetalae</taxon>
        <taxon>rosids</taxon>
        <taxon>malvids</taxon>
        <taxon>Malvales</taxon>
        <taxon>Malvaceae</taxon>
        <taxon>Grewioideae</taxon>
        <taxon>Apeibeae</taxon>
        <taxon>Corchorus</taxon>
    </lineage>
</organism>
<dbReference type="GO" id="GO:0016020">
    <property type="term" value="C:membrane"/>
    <property type="evidence" value="ECO:0007669"/>
    <property type="project" value="UniProtKB-SubCell"/>
</dbReference>
<dbReference type="Gene3D" id="1.10.630.10">
    <property type="entry name" value="Cytochrome P450"/>
    <property type="match status" value="1"/>
</dbReference>
<dbReference type="AlphaFoldDB" id="A0A1R3IY20"/>
<dbReference type="STRING" id="210143.A0A1R3IY20"/>
<dbReference type="GO" id="GO:0005506">
    <property type="term" value="F:iron ion binding"/>
    <property type="evidence" value="ECO:0007669"/>
    <property type="project" value="InterPro"/>
</dbReference>
<dbReference type="GO" id="GO:0016705">
    <property type="term" value="F:oxidoreductase activity, acting on paired donors, with incorporation or reduction of molecular oxygen"/>
    <property type="evidence" value="ECO:0007669"/>
    <property type="project" value="InterPro"/>
</dbReference>
<keyword evidence="8" id="KW-0560">Oxidoreductase</keyword>
<keyword evidence="10" id="KW-0503">Monooxygenase</keyword>
<comment type="caution">
    <text evidence="12">The sequence shown here is derived from an EMBL/GenBank/DDBJ whole genome shotgun (WGS) entry which is preliminary data.</text>
</comment>
<dbReference type="Gramene" id="OMO87454">
    <property type="protein sequence ID" value="OMO87454"/>
    <property type="gene ID" value="CCACVL1_09027"/>
</dbReference>
<evidence type="ECO:0000256" key="6">
    <source>
        <dbReference type="ARBA" id="ARBA00022723"/>
    </source>
</evidence>